<dbReference type="PRINTS" id="PR00081">
    <property type="entry name" value="GDHRDH"/>
</dbReference>
<protein>
    <submittedName>
        <fullName evidence="2">Short-chain dehydrogenase</fullName>
    </submittedName>
</protein>
<gene>
    <name evidence="2" type="ORF">MES5069_680059</name>
</gene>
<keyword evidence="3" id="KW-1185">Reference proteome</keyword>
<dbReference type="Proteomes" id="UP001153050">
    <property type="component" value="Unassembled WGS sequence"/>
</dbReference>
<dbReference type="PANTHER" id="PTHR42760:SF124">
    <property type="entry name" value="SHORT-CHAIN DEHYDROGENASE_REDUCTASE"/>
    <property type="match status" value="1"/>
</dbReference>
<dbReference type="InterPro" id="IPR036291">
    <property type="entry name" value="NAD(P)-bd_dom_sf"/>
</dbReference>
<evidence type="ECO:0000256" key="1">
    <source>
        <dbReference type="ARBA" id="ARBA00006484"/>
    </source>
</evidence>
<dbReference type="SUPFAM" id="SSF51735">
    <property type="entry name" value="NAD(P)-binding Rossmann-fold domains"/>
    <property type="match status" value="1"/>
</dbReference>
<dbReference type="CDD" id="cd05233">
    <property type="entry name" value="SDR_c"/>
    <property type="match status" value="1"/>
</dbReference>
<sequence length="262" mass="27118">MSGLSGQAIVITGGETGIGRAVVLQLAAEGAHVLIGGILADEADATRRAAEGLPGSVVFQKADVRETAQVDSLVDTAVEKHGRIDGLVCNAGIFDGFASGIDTSDRLWDQIMDVNARGTFFACRAALRHMVPAGRGKIVNVASIGGLVGMADGASYTASKHAVIGLTRHLGCSYAKYGIAVNAVCPGAIETPIRSNSIKILGEDAPPMGGVGADPDWLKRAVPQQRKGTPDEIANMILFLLSDKATYMAGQSFVVDGGWTAK</sequence>
<dbReference type="PROSITE" id="PS00061">
    <property type="entry name" value="ADH_SHORT"/>
    <property type="match status" value="1"/>
</dbReference>
<dbReference type="InterPro" id="IPR020904">
    <property type="entry name" value="Sc_DH/Rdtase_CS"/>
</dbReference>
<dbReference type="Pfam" id="PF13561">
    <property type="entry name" value="adh_short_C2"/>
    <property type="match status" value="1"/>
</dbReference>
<dbReference type="InterPro" id="IPR002347">
    <property type="entry name" value="SDR_fam"/>
</dbReference>
<evidence type="ECO:0000313" key="2">
    <source>
        <dbReference type="EMBL" id="CAH2408354.1"/>
    </source>
</evidence>
<organism evidence="2 3">
    <name type="scientific">Mesorhizobium escarrei</name>
    <dbReference type="NCBI Taxonomy" id="666018"/>
    <lineage>
        <taxon>Bacteria</taxon>
        <taxon>Pseudomonadati</taxon>
        <taxon>Pseudomonadota</taxon>
        <taxon>Alphaproteobacteria</taxon>
        <taxon>Hyphomicrobiales</taxon>
        <taxon>Phyllobacteriaceae</taxon>
        <taxon>Mesorhizobium</taxon>
    </lineage>
</organism>
<name>A0ABM9EG76_9HYPH</name>
<dbReference type="Gene3D" id="3.40.50.720">
    <property type="entry name" value="NAD(P)-binding Rossmann-like Domain"/>
    <property type="match status" value="1"/>
</dbReference>
<dbReference type="PRINTS" id="PR00080">
    <property type="entry name" value="SDRFAMILY"/>
</dbReference>
<accession>A0ABM9EG76</accession>
<dbReference type="PANTHER" id="PTHR42760">
    <property type="entry name" value="SHORT-CHAIN DEHYDROGENASES/REDUCTASES FAMILY MEMBER"/>
    <property type="match status" value="1"/>
</dbReference>
<comment type="similarity">
    <text evidence="1">Belongs to the short-chain dehydrogenases/reductases (SDR) family.</text>
</comment>
<evidence type="ECO:0000313" key="3">
    <source>
        <dbReference type="Proteomes" id="UP001153050"/>
    </source>
</evidence>
<reference evidence="2 3" key="1">
    <citation type="submission" date="2022-03" db="EMBL/GenBank/DDBJ databases">
        <authorList>
            <person name="Brunel B."/>
        </authorList>
    </citation>
    <scope>NUCLEOTIDE SEQUENCE [LARGE SCALE GENOMIC DNA]</scope>
    <source>
        <strain evidence="2">STM5069sample</strain>
    </source>
</reference>
<proteinExistence type="inferred from homology"/>
<dbReference type="RefSeq" id="WP_254021623.1">
    <property type="nucleotide sequence ID" value="NZ_CAKXZT010000166.1"/>
</dbReference>
<dbReference type="EMBL" id="CAKXZT010000166">
    <property type="protein sequence ID" value="CAH2408354.1"/>
    <property type="molecule type" value="Genomic_DNA"/>
</dbReference>
<comment type="caution">
    <text evidence="2">The sequence shown here is derived from an EMBL/GenBank/DDBJ whole genome shotgun (WGS) entry which is preliminary data.</text>
</comment>